<comment type="caution">
    <text evidence="3">The sequence shown here is derived from an EMBL/GenBank/DDBJ whole genome shotgun (WGS) entry which is preliminary data.</text>
</comment>
<feature type="compositionally biased region" description="Low complexity" evidence="1">
    <location>
        <begin position="126"/>
        <end position="147"/>
    </location>
</feature>
<dbReference type="PANTHER" id="PTHR24359:SF1">
    <property type="entry name" value="INHIBITOR OF NUCLEAR FACTOR KAPPA-B KINASE EPSILON SUBUNIT HOMOLOG 1-RELATED"/>
    <property type="match status" value="1"/>
</dbReference>
<dbReference type="AlphaFoldDB" id="A0A8H6KF46"/>
<keyword evidence="3" id="KW-0418">Kinase</keyword>
<reference evidence="3" key="1">
    <citation type="journal article" date="2020" name="Phytopathology">
        <title>Genome Sequence Resources of Colletotrichum truncatum, C. plurivorum, C. musicola, and C. sojae: Four Species Pathogenic to Soybean (Glycine max).</title>
        <authorList>
            <person name="Rogerio F."/>
            <person name="Boufleur T.R."/>
            <person name="Ciampi-Guillardi M."/>
            <person name="Sukno S.A."/>
            <person name="Thon M.R."/>
            <person name="Massola Junior N.S."/>
            <person name="Baroncelli R."/>
        </authorList>
    </citation>
    <scope>NUCLEOTIDE SEQUENCE</scope>
    <source>
        <strain evidence="3">LFN0074</strain>
    </source>
</reference>
<dbReference type="SUPFAM" id="SSF56112">
    <property type="entry name" value="Protein kinase-like (PK-like)"/>
    <property type="match status" value="1"/>
</dbReference>
<dbReference type="OrthoDB" id="4850778at2759"/>
<dbReference type="PANTHER" id="PTHR24359">
    <property type="entry name" value="SERINE/THREONINE-PROTEIN KINASE SBK1"/>
    <property type="match status" value="1"/>
</dbReference>
<dbReference type="Proteomes" id="UP000639643">
    <property type="component" value="Unassembled WGS sequence"/>
</dbReference>
<protein>
    <submittedName>
        <fullName evidence="3">Protein kinase domain-containing protein</fullName>
    </submittedName>
</protein>
<dbReference type="PROSITE" id="PS50011">
    <property type="entry name" value="PROTEIN_KINASE_DOM"/>
    <property type="match status" value="1"/>
</dbReference>
<evidence type="ECO:0000256" key="1">
    <source>
        <dbReference type="SAM" id="MobiDB-lite"/>
    </source>
</evidence>
<gene>
    <name evidence="3" type="ORF">CMUS01_07730</name>
</gene>
<dbReference type="Pfam" id="PF00069">
    <property type="entry name" value="Pkinase"/>
    <property type="match status" value="1"/>
</dbReference>
<dbReference type="GO" id="GO:0004674">
    <property type="term" value="F:protein serine/threonine kinase activity"/>
    <property type="evidence" value="ECO:0007669"/>
    <property type="project" value="TreeGrafter"/>
</dbReference>
<evidence type="ECO:0000313" key="4">
    <source>
        <dbReference type="Proteomes" id="UP000639643"/>
    </source>
</evidence>
<sequence>MAATMALPIRHPEPRLSDQILKAFVKSAFDNRQPDFLPDGVLDQLVKKRVIQRKFLRRSTRLGLAHIQDLLDFVLTRAKKIFAISVMSNLSGQDLQDAIRLLKEAEFSDESLPISEEYFRSKTGVPSIIPGSGESSPAKLGSGNDNNSGDDDGHCVAPDEPVELQDLWTNPRINEFCTKQWSFLVPVFSLANHNHNLAEFSILPFTRRYPHTDSGAFGQTKYEIHDSHLVSVTTSMPPSSNVVAIQVIRAKSQKDRRVMIDSWERRCGVLQQMNRLNQPLIVRFLTAFRRGTPGAEEHYIMLEWADGGNLRDFWKNMNRPALTLELVRDSIRQILGLANAICKAHYPETGPNFRHGDLKPENILWFKEKSGRGIGTFKIGDWGLAKQHFIVTELRSNNISMEWSTRKYEPPEETLGHGIALTVPDKWGNIPKKRSRLYDIWAMGCITLEFLIWLMYGHRELERFNQSLRSDSDPRFYQVRQNSSGQLEAHLHESVTRWIEHMGQDPICQTGTTALGNLLEVIQTRLLVVKLPERLATSIDLSS</sequence>
<feature type="region of interest" description="Disordered" evidence="1">
    <location>
        <begin position="125"/>
        <end position="156"/>
    </location>
</feature>
<evidence type="ECO:0000259" key="2">
    <source>
        <dbReference type="PROSITE" id="PS50011"/>
    </source>
</evidence>
<dbReference type="InterPro" id="IPR011009">
    <property type="entry name" value="Kinase-like_dom_sf"/>
</dbReference>
<organism evidence="3 4">
    <name type="scientific">Colletotrichum musicola</name>
    <dbReference type="NCBI Taxonomy" id="2175873"/>
    <lineage>
        <taxon>Eukaryota</taxon>
        <taxon>Fungi</taxon>
        <taxon>Dikarya</taxon>
        <taxon>Ascomycota</taxon>
        <taxon>Pezizomycotina</taxon>
        <taxon>Sordariomycetes</taxon>
        <taxon>Hypocreomycetidae</taxon>
        <taxon>Glomerellales</taxon>
        <taxon>Glomerellaceae</taxon>
        <taxon>Colletotrichum</taxon>
        <taxon>Colletotrichum orchidearum species complex</taxon>
    </lineage>
</organism>
<dbReference type="GO" id="GO:0005524">
    <property type="term" value="F:ATP binding"/>
    <property type="evidence" value="ECO:0007669"/>
    <property type="project" value="InterPro"/>
</dbReference>
<accession>A0A8H6KF46</accession>
<dbReference type="SMART" id="SM00220">
    <property type="entry name" value="S_TKc"/>
    <property type="match status" value="1"/>
</dbReference>
<evidence type="ECO:0000313" key="3">
    <source>
        <dbReference type="EMBL" id="KAF6830454.1"/>
    </source>
</evidence>
<name>A0A8H6KF46_9PEZI</name>
<feature type="domain" description="Protein kinase" evidence="2">
    <location>
        <begin position="206"/>
        <end position="543"/>
    </location>
</feature>
<keyword evidence="4" id="KW-1185">Reference proteome</keyword>
<dbReference type="InterPro" id="IPR000719">
    <property type="entry name" value="Prot_kinase_dom"/>
</dbReference>
<proteinExistence type="predicted"/>
<dbReference type="Gene3D" id="1.10.510.10">
    <property type="entry name" value="Transferase(Phosphotransferase) domain 1"/>
    <property type="match status" value="1"/>
</dbReference>
<dbReference type="EMBL" id="WIGM01000284">
    <property type="protein sequence ID" value="KAF6830454.1"/>
    <property type="molecule type" value="Genomic_DNA"/>
</dbReference>
<keyword evidence="3" id="KW-0808">Transferase</keyword>